<evidence type="ECO:0000256" key="6">
    <source>
        <dbReference type="PROSITE-ProRule" id="PRU00278"/>
    </source>
</evidence>
<evidence type="ECO:0000313" key="9">
    <source>
        <dbReference type="EMBL" id="AEH50485.1"/>
    </source>
</evidence>
<dbReference type="HOGENOM" id="CLU_030639_0_0_0"/>
<keyword evidence="7" id="KW-0472">Membrane</keyword>
<dbReference type="STRING" id="688269.Theth_0390"/>
<dbReference type="InterPro" id="IPR050245">
    <property type="entry name" value="PrsA_foldase"/>
</dbReference>
<evidence type="ECO:0000256" key="2">
    <source>
        <dbReference type="ARBA" id="ARBA00013194"/>
    </source>
</evidence>
<dbReference type="PROSITE" id="PS50198">
    <property type="entry name" value="PPIC_PPIASE_2"/>
    <property type="match status" value="1"/>
</dbReference>
<keyword evidence="7" id="KW-0812">Transmembrane</keyword>
<dbReference type="RefSeq" id="WP_013931708.1">
    <property type="nucleotide sequence ID" value="NC_015707.1"/>
</dbReference>
<keyword evidence="5 6" id="KW-0413">Isomerase</keyword>
<keyword evidence="7" id="KW-1133">Transmembrane helix</keyword>
<gene>
    <name evidence="9" type="ORF">Theth_0390</name>
</gene>
<dbReference type="Gene3D" id="1.10.4030.10">
    <property type="entry name" value="Porin chaperone SurA, peptide-binding domain"/>
    <property type="match status" value="1"/>
</dbReference>
<dbReference type="eggNOG" id="COG0760">
    <property type="taxonomic scope" value="Bacteria"/>
</dbReference>
<dbReference type="EMBL" id="CP002351">
    <property type="protein sequence ID" value="AEH50485.1"/>
    <property type="molecule type" value="Genomic_DNA"/>
</dbReference>
<feature type="transmembrane region" description="Helical" evidence="7">
    <location>
        <begin position="12"/>
        <end position="35"/>
    </location>
</feature>
<evidence type="ECO:0000256" key="7">
    <source>
        <dbReference type="SAM" id="Phobius"/>
    </source>
</evidence>
<protein>
    <recommendedName>
        <fullName evidence="2">peptidylprolyl isomerase</fullName>
        <ecNumber evidence="2">5.2.1.8</ecNumber>
    </recommendedName>
</protein>
<evidence type="ECO:0000313" key="10">
    <source>
        <dbReference type="Proteomes" id="UP000006804"/>
    </source>
</evidence>
<sequence precursor="true">MRRWIKKWQKVIVWGLAIAFIAGIAFWSVGTYIAGRAKANQENLSEEVVGYLEVKGQQVKDKDLQVTYRQLEQEYQNLLMFYGWQNFDPLFDEPAQKALLLENILKENVVIYYAKQEKLFPSNKEISSKLAEYKKQIESNESLLKYVKTYYGSVDNYLDKVIKPDVLRTMAVEKVRDKVAKVSEEDMKKYFEENMNQIKRKYDKVDASYVNFEDKTAAEKFLAEAQNVGFDQAATNLNLQPQIFSGLTRGLFEEEYENQIFSAKEGEIVGPIPFASTFYVFKINKSFVINNFDSFKNSDGYLSEMNSLQSERFQNWYDSYVSENEIKLVIKDEVYNVWSKINKVSRFEDLVEIYQSLVKKLFAEDGSLLPDVPDTMKSAFLALLDKVRTFANDDEINSLGPIKDQEKKVVEYLYNFYPSLLRVAQAMYRVNPDNVDAKYNYFSLLYSQIKPYLLPDYVPYILQTILELEVGLESIARNEDAPKEYRTTAFYNLYDLTKSIGDKTSAKFYLNELRKLDPNYIDFDSALQELESGQ</sequence>
<name>F7YVZ8_9THEM</name>
<dbReference type="Pfam" id="PF13624">
    <property type="entry name" value="SurA_N_3"/>
    <property type="match status" value="1"/>
</dbReference>
<dbReference type="SUPFAM" id="SSF54534">
    <property type="entry name" value="FKBP-like"/>
    <property type="match status" value="1"/>
</dbReference>
<evidence type="ECO:0000256" key="5">
    <source>
        <dbReference type="ARBA" id="ARBA00023235"/>
    </source>
</evidence>
<dbReference type="OrthoDB" id="14196at2"/>
<evidence type="ECO:0000256" key="3">
    <source>
        <dbReference type="ARBA" id="ARBA00022729"/>
    </source>
</evidence>
<feature type="domain" description="PpiC" evidence="8">
    <location>
        <begin position="172"/>
        <end position="285"/>
    </location>
</feature>
<evidence type="ECO:0000256" key="1">
    <source>
        <dbReference type="ARBA" id="ARBA00000971"/>
    </source>
</evidence>
<keyword evidence="10" id="KW-1185">Reference proteome</keyword>
<dbReference type="PANTHER" id="PTHR47245">
    <property type="entry name" value="PEPTIDYLPROLYL ISOMERASE"/>
    <property type="match status" value="1"/>
</dbReference>
<evidence type="ECO:0000259" key="8">
    <source>
        <dbReference type="PROSITE" id="PS50198"/>
    </source>
</evidence>
<dbReference type="SUPFAM" id="SSF109998">
    <property type="entry name" value="Triger factor/SurA peptide-binding domain-like"/>
    <property type="match status" value="1"/>
</dbReference>
<dbReference type="KEGG" id="tta:Theth_0390"/>
<dbReference type="PANTHER" id="PTHR47245:SF1">
    <property type="entry name" value="FOLDASE PROTEIN PRSA"/>
    <property type="match status" value="1"/>
</dbReference>
<dbReference type="Pfam" id="PF13145">
    <property type="entry name" value="Rotamase_2"/>
    <property type="match status" value="1"/>
</dbReference>
<comment type="catalytic activity">
    <reaction evidence="1">
        <text>[protein]-peptidylproline (omega=180) = [protein]-peptidylproline (omega=0)</text>
        <dbReference type="Rhea" id="RHEA:16237"/>
        <dbReference type="Rhea" id="RHEA-COMP:10747"/>
        <dbReference type="Rhea" id="RHEA-COMP:10748"/>
        <dbReference type="ChEBI" id="CHEBI:83833"/>
        <dbReference type="ChEBI" id="CHEBI:83834"/>
        <dbReference type="EC" id="5.2.1.8"/>
    </reaction>
</comment>
<organism evidence="9 10">
    <name type="scientific">Pseudothermotoga thermarum DSM 5069</name>
    <dbReference type="NCBI Taxonomy" id="688269"/>
    <lineage>
        <taxon>Bacteria</taxon>
        <taxon>Thermotogati</taxon>
        <taxon>Thermotogota</taxon>
        <taxon>Thermotogae</taxon>
        <taxon>Thermotogales</taxon>
        <taxon>Thermotogaceae</taxon>
        <taxon>Pseudothermotoga</taxon>
    </lineage>
</organism>
<dbReference type="InterPro" id="IPR000297">
    <property type="entry name" value="PPIase_PpiC"/>
</dbReference>
<evidence type="ECO:0000256" key="4">
    <source>
        <dbReference type="ARBA" id="ARBA00023110"/>
    </source>
</evidence>
<keyword evidence="3" id="KW-0732">Signal</keyword>
<dbReference type="InterPro" id="IPR027304">
    <property type="entry name" value="Trigger_fact/SurA_dom_sf"/>
</dbReference>
<reference evidence="9 10" key="1">
    <citation type="submission" date="2010-11" db="EMBL/GenBank/DDBJ databases">
        <title>The complete genome of Thermotoga thermarum DSM 5069.</title>
        <authorList>
            <consortium name="US DOE Joint Genome Institute (JGI-PGF)"/>
            <person name="Lucas S."/>
            <person name="Copeland A."/>
            <person name="Lapidus A."/>
            <person name="Bruce D."/>
            <person name="Goodwin L."/>
            <person name="Pitluck S."/>
            <person name="Kyrpides N."/>
            <person name="Mavromatis K."/>
            <person name="Ivanova N."/>
            <person name="Zeytun A."/>
            <person name="Brettin T."/>
            <person name="Detter J.C."/>
            <person name="Tapia R."/>
            <person name="Han C."/>
            <person name="Land M."/>
            <person name="Hauser L."/>
            <person name="Markowitz V."/>
            <person name="Cheng J.-F."/>
            <person name="Hugenholtz P."/>
            <person name="Woyke T."/>
            <person name="Wu D."/>
            <person name="Spring S."/>
            <person name="Schroeder M."/>
            <person name="Brambilla E."/>
            <person name="Klenk H.-P."/>
            <person name="Eisen J.A."/>
        </authorList>
    </citation>
    <scope>NUCLEOTIDE SEQUENCE [LARGE SCALE GENOMIC DNA]</scope>
    <source>
        <strain evidence="9 10">DSM 5069</strain>
    </source>
</reference>
<proteinExistence type="predicted"/>
<dbReference type="PATRIC" id="fig|688269.3.peg.401"/>
<keyword evidence="4 6" id="KW-0697">Rotamase</keyword>
<accession>F7YVZ8</accession>
<dbReference type="AlphaFoldDB" id="F7YVZ8"/>
<dbReference type="EC" id="5.2.1.8" evidence="2"/>
<dbReference type="Proteomes" id="UP000006804">
    <property type="component" value="Chromosome"/>
</dbReference>
<dbReference type="GO" id="GO:0003755">
    <property type="term" value="F:peptidyl-prolyl cis-trans isomerase activity"/>
    <property type="evidence" value="ECO:0007669"/>
    <property type="project" value="UniProtKB-KW"/>
</dbReference>